<feature type="compositionally biased region" description="Basic and acidic residues" evidence="1">
    <location>
        <begin position="120"/>
        <end position="130"/>
    </location>
</feature>
<dbReference type="OMA" id="RASMSIQ"/>
<dbReference type="EMBL" id="MCGN01000002">
    <property type="protein sequence ID" value="ORZ00755.1"/>
    <property type="molecule type" value="Genomic_DNA"/>
</dbReference>
<feature type="region of interest" description="Disordered" evidence="1">
    <location>
        <begin position="952"/>
        <end position="998"/>
    </location>
</feature>
<dbReference type="Proteomes" id="UP000242180">
    <property type="component" value="Unassembled WGS sequence"/>
</dbReference>
<feature type="compositionally biased region" description="Polar residues" evidence="1">
    <location>
        <begin position="1112"/>
        <end position="1127"/>
    </location>
</feature>
<evidence type="ECO:0000256" key="1">
    <source>
        <dbReference type="SAM" id="MobiDB-lite"/>
    </source>
</evidence>
<accession>A0A1X2HMY6</accession>
<feature type="region of interest" description="Disordered" evidence="1">
    <location>
        <begin position="1150"/>
        <end position="1185"/>
    </location>
</feature>
<feature type="compositionally biased region" description="Acidic residues" evidence="1">
    <location>
        <begin position="557"/>
        <end position="572"/>
    </location>
</feature>
<dbReference type="PANTHER" id="PTHR28190:SF1">
    <property type="entry name" value="NUCLEAR MIGRATION PROTEIN NUM1"/>
    <property type="match status" value="1"/>
</dbReference>
<feature type="region of interest" description="Disordered" evidence="1">
    <location>
        <begin position="660"/>
        <end position="685"/>
    </location>
</feature>
<dbReference type="SUPFAM" id="SSF50729">
    <property type="entry name" value="PH domain-like"/>
    <property type="match status" value="1"/>
</dbReference>
<evidence type="ECO:0000313" key="4">
    <source>
        <dbReference type="Proteomes" id="UP000242180"/>
    </source>
</evidence>
<feature type="compositionally biased region" description="Low complexity" evidence="1">
    <location>
        <begin position="8"/>
        <end position="36"/>
    </location>
</feature>
<feature type="region of interest" description="Disordered" evidence="1">
    <location>
        <begin position="855"/>
        <end position="899"/>
    </location>
</feature>
<feature type="compositionally biased region" description="Basic residues" evidence="1">
    <location>
        <begin position="1400"/>
        <end position="1415"/>
    </location>
</feature>
<feature type="region of interest" description="Disordered" evidence="1">
    <location>
        <begin position="1082"/>
        <end position="1137"/>
    </location>
</feature>
<dbReference type="InParanoid" id="A0A1X2HMY6"/>
<evidence type="ECO:0000259" key="2">
    <source>
        <dbReference type="SMART" id="SM00233"/>
    </source>
</evidence>
<dbReference type="InterPro" id="IPR001849">
    <property type="entry name" value="PH_domain"/>
</dbReference>
<feature type="compositionally biased region" description="Polar residues" evidence="1">
    <location>
        <begin position="489"/>
        <end position="499"/>
    </location>
</feature>
<feature type="region of interest" description="Disordered" evidence="1">
    <location>
        <begin position="75"/>
        <end position="209"/>
    </location>
</feature>
<dbReference type="OrthoDB" id="2149224at2759"/>
<gene>
    <name evidence="3" type="ORF">BCR43DRAFT_561170</name>
</gene>
<feature type="compositionally biased region" description="Basic and acidic residues" evidence="1">
    <location>
        <begin position="581"/>
        <end position="595"/>
    </location>
</feature>
<feature type="compositionally biased region" description="Low complexity" evidence="1">
    <location>
        <begin position="603"/>
        <end position="615"/>
    </location>
</feature>
<feature type="compositionally biased region" description="Basic and acidic residues" evidence="1">
    <location>
        <begin position="331"/>
        <end position="341"/>
    </location>
</feature>
<feature type="compositionally biased region" description="Low complexity" evidence="1">
    <location>
        <begin position="1154"/>
        <end position="1176"/>
    </location>
</feature>
<dbReference type="Pfam" id="PF12814">
    <property type="entry name" value="Mcp5_PH"/>
    <property type="match status" value="1"/>
</dbReference>
<dbReference type="GO" id="GO:0015631">
    <property type="term" value="F:tubulin binding"/>
    <property type="evidence" value="ECO:0007669"/>
    <property type="project" value="TreeGrafter"/>
</dbReference>
<feature type="compositionally biased region" description="Low complexity" evidence="1">
    <location>
        <begin position="868"/>
        <end position="883"/>
    </location>
</feature>
<feature type="compositionally biased region" description="Basic residues" evidence="1">
    <location>
        <begin position="504"/>
        <end position="522"/>
    </location>
</feature>
<dbReference type="GO" id="GO:0000226">
    <property type="term" value="P:microtubule cytoskeleton organization"/>
    <property type="evidence" value="ECO:0007669"/>
    <property type="project" value="TreeGrafter"/>
</dbReference>
<organism evidence="3 4">
    <name type="scientific">Syncephalastrum racemosum</name>
    <name type="common">Filamentous fungus</name>
    <dbReference type="NCBI Taxonomy" id="13706"/>
    <lineage>
        <taxon>Eukaryota</taxon>
        <taxon>Fungi</taxon>
        <taxon>Fungi incertae sedis</taxon>
        <taxon>Mucoromycota</taxon>
        <taxon>Mucoromycotina</taxon>
        <taxon>Mucoromycetes</taxon>
        <taxon>Mucorales</taxon>
        <taxon>Syncephalastraceae</taxon>
        <taxon>Syncephalastrum</taxon>
    </lineage>
</organism>
<feature type="region of interest" description="Disordered" evidence="1">
    <location>
        <begin position="377"/>
        <end position="427"/>
    </location>
</feature>
<dbReference type="GO" id="GO:0005739">
    <property type="term" value="C:mitochondrion"/>
    <property type="evidence" value="ECO:0007669"/>
    <property type="project" value="TreeGrafter"/>
</dbReference>
<dbReference type="InterPro" id="IPR024774">
    <property type="entry name" value="PH_dom-Mcp5-type"/>
</dbReference>
<dbReference type="GO" id="GO:0032065">
    <property type="term" value="P:maintenance of protein location in cell cortex"/>
    <property type="evidence" value="ECO:0007669"/>
    <property type="project" value="InterPro"/>
</dbReference>
<dbReference type="InterPro" id="IPR053005">
    <property type="entry name" value="Nuclear_Pos-Cytoskel_Interact"/>
</dbReference>
<protein>
    <recommendedName>
        <fullName evidence="2">PH domain-containing protein</fullName>
    </recommendedName>
</protein>
<feature type="compositionally biased region" description="Low complexity" evidence="1">
    <location>
        <begin position="87"/>
        <end position="108"/>
    </location>
</feature>
<dbReference type="SMART" id="SM00233">
    <property type="entry name" value="PH"/>
    <property type="match status" value="1"/>
</dbReference>
<evidence type="ECO:0000313" key="3">
    <source>
        <dbReference type="EMBL" id="ORZ00755.1"/>
    </source>
</evidence>
<feature type="compositionally biased region" description="Low complexity" evidence="1">
    <location>
        <begin position="919"/>
        <end position="929"/>
    </location>
</feature>
<feature type="region of interest" description="Disordered" evidence="1">
    <location>
        <begin position="1393"/>
        <end position="1432"/>
    </location>
</feature>
<sequence length="1432" mass="153191">MSSPPPKHSLSSPTNTTTTPVLPTPSSSSSASEVTNQLKRDLEHQIAEKEKQLQESTSGIGKSVLARQITQLKDRLQGIDARKPNTQQQSHQRSSPVSPRQRPQSPLSAAEEDLSPATLEKLRTLERDLTSYRGLSPSLSSQRRDKMMGQRSPGAGLEQLPSPSTSTLLPPPHGHDSTSLLPLPPPPTGSTPTKRRSKVPNADRRNTDIEFATEIGQGLLIEVRKMQALLQEKEDQLKALEAQKADLERAAEAMSKQLRQKEENEERLKEESWNLELAKQELTLSVTELQQNLHRANAEQKRMAENMNDLTTEIEHMRDREEKMAATLEAMKQRHEHDMSTIRRHSAGLQREKADYAKQLEALSSELAIAKAQSRIAKRSHSELKPAASVDAAEEPKPSTSTPTKEGSTPGTTPPPSPKQTPTRNQQLEVETLKTSLAHAHRMVSNLRSNLHREKTEKFELKKLLTESQETIEQLQNDPRLWVDAGYPKSSTTNGSADQAQAGRRNRKTKRRVPVSKTRVTRPSRGAESLEELFELDNNRRRKDSQAQSSSSASATDESDSEYDEDDDDEDAPAPGALSDELSKHAKDDKKHAADAPRSLGDELSAAFSPSPAAAEEIEKEKPASSGESHADAATAAAAGALVGAAATAAEAHVTKPVTVEVSTQTDEAPATPTVEQAAQTDAPEPTVLSDHTLPAFDVAPRPSHDQFVQCDAAATHEIGVQCMPTSTDAAVQYESQAVESSTQCEVPEGITKEVQHSPSGVDQGTEPIVFATYHDAAIQSDAPKVHDVSVQCDETSDASAAGVAGLGATAGASAVDDGSKTKESSAPSSSIVGAIGAGALGLGALASRAFGRNNETTDAPTEAQDPASAVAKGSDDASGAAGEQNPKESSSSAAKASNEDSVFATVDASSATLQASTTAVASSDASSTEKAADTTNADTPLEGAALSAINAADSPETPRAERSQSASTQDPTGDVAVPGTLASDSMDAEASRAEADNIDQNEDKLFTKAETDALVAAAVADALKKAREQDGSQIGDDEDTKRHTCDMTSNTAAVGTAAAAIAAGAGAAAVPHRPSLADLAARSPKTDSDVPVRPSSPPPAHLLSRVAHTPSIASSTYRSSLGSAANSIDKGKTPIRNDRGLFASPLLAQQNGRPSQDSAPSASSISTSEPRPSTEFDTSSFRSDMGGDPSHIALITQTMIGDWLWKYTRNPVGGTLSDRRHKRYFWIHPYTRTLYWSHRAPGTRGSEAKAKSACIEGVQAVPEHASSPAGLPGVSLLIKTTNRAIKLTAPSMARHNIWFEALTYLLSRGHPSSLRMDTKRSTENMSDTHSGLGGRASILRTPSLQRLFHPGHKPQPSVSTPIHFHSTNDSDDSEDEALEDVRMCCDGRHHVSKLERDRIHHRPYYPKRKSRHHQQQQQRSSARTSQLAPNH</sequence>
<feature type="compositionally biased region" description="Low complexity" evidence="1">
    <location>
        <begin position="398"/>
        <end position="411"/>
    </location>
</feature>
<keyword evidence="4" id="KW-1185">Reference proteome</keyword>
<dbReference type="PANTHER" id="PTHR28190">
    <property type="entry name" value="NUCLEAR MIGRATION PROTEIN NUM1"/>
    <property type="match status" value="1"/>
</dbReference>
<reference evidence="3 4" key="1">
    <citation type="submission" date="2016-07" db="EMBL/GenBank/DDBJ databases">
        <title>Pervasive Adenine N6-methylation of Active Genes in Fungi.</title>
        <authorList>
            <consortium name="DOE Joint Genome Institute"/>
            <person name="Mondo S.J."/>
            <person name="Dannebaum R.O."/>
            <person name="Kuo R.C."/>
            <person name="Labutti K."/>
            <person name="Haridas S."/>
            <person name="Kuo A."/>
            <person name="Salamov A."/>
            <person name="Ahrendt S.R."/>
            <person name="Lipzen A."/>
            <person name="Sullivan W."/>
            <person name="Andreopoulos W.B."/>
            <person name="Clum A."/>
            <person name="Lindquist E."/>
            <person name="Daum C."/>
            <person name="Ramamoorthy G.K."/>
            <person name="Gryganskyi A."/>
            <person name="Culley D."/>
            <person name="Magnuson J.K."/>
            <person name="James T.Y."/>
            <person name="O'Malley M.A."/>
            <person name="Stajich J.E."/>
            <person name="Spatafora J.W."/>
            <person name="Visel A."/>
            <person name="Grigoriev I.V."/>
        </authorList>
    </citation>
    <scope>NUCLEOTIDE SEQUENCE [LARGE SCALE GENOMIC DNA]</scope>
    <source>
        <strain evidence="3 4">NRRL 2496</strain>
    </source>
</reference>
<dbReference type="GO" id="GO:0005938">
    <property type="term" value="C:cell cortex"/>
    <property type="evidence" value="ECO:0007669"/>
    <property type="project" value="InterPro"/>
</dbReference>
<dbReference type="STRING" id="13706.A0A1X2HMY6"/>
<feature type="region of interest" description="Disordered" evidence="1">
    <location>
        <begin position="919"/>
        <end position="939"/>
    </location>
</feature>
<feature type="compositionally biased region" description="Low complexity" evidence="1">
    <location>
        <begin position="546"/>
        <end position="556"/>
    </location>
</feature>
<feature type="compositionally biased region" description="Low complexity" evidence="1">
    <location>
        <begin position="1416"/>
        <end position="1432"/>
    </location>
</feature>
<dbReference type="GO" id="GO:0005543">
    <property type="term" value="F:phospholipid binding"/>
    <property type="evidence" value="ECO:0007669"/>
    <property type="project" value="InterPro"/>
</dbReference>
<proteinExistence type="predicted"/>
<name>A0A1X2HMY6_SYNRA</name>
<comment type="caution">
    <text evidence="3">The sequence shown here is derived from an EMBL/GenBank/DDBJ whole genome shotgun (WGS) entry which is preliminary data.</text>
</comment>
<feature type="region of interest" description="Disordered" evidence="1">
    <location>
        <begin position="1"/>
        <end position="44"/>
    </location>
</feature>
<feature type="region of interest" description="Disordered" evidence="1">
    <location>
        <begin position="1316"/>
        <end position="1376"/>
    </location>
</feature>
<feature type="region of interest" description="Disordered" evidence="1">
    <location>
        <begin position="472"/>
        <end position="635"/>
    </location>
</feature>
<feature type="domain" description="PH" evidence="2">
    <location>
        <begin position="1199"/>
        <end position="1310"/>
    </location>
</feature>
<feature type="region of interest" description="Disordered" evidence="1">
    <location>
        <begin position="331"/>
        <end position="350"/>
    </location>
</feature>